<accession>A0A8J3E4N2</accession>
<evidence type="ECO:0008006" key="3">
    <source>
        <dbReference type="Google" id="ProtNLM"/>
    </source>
</evidence>
<sequence>MFRPRLNLQTGVAAAAALVALYSVLWLLLAHQVRREVDAFIARERADGVELAAGTEMTQGFPFRLEVRLTDVAADGLPHGAKGRVTVPVLLAWAQPWKLGAWHFAMPNGASLAALQGTVAVDRLAGRLSAVVGPGGVPGGKRAEVNADNISIVAGDRTTKVGDAALVLLLPPASPHSHEEPLFSINLLAHQATLPNSVAPLGQMIDHVKLDATWRGPVPAGKLADALATWRDDGGTIELQGVDLGWGPLGLSADGTLALDKALQPLGAFSARIVGYEAIVDALVDGGVIRQNDASLVRMGLSMMTQRGVDGSPQLKTPVTIQDGALFLGPARLMKLARIDW</sequence>
<dbReference type="RefSeq" id="WP_189051205.1">
    <property type="nucleotide sequence ID" value="NZ_BMJQ01000016.1"/>
</dbReference>
<name>A0A8J3E4N2_9PROT</name>
<comment type="caution">
    <text evidence="1">The sequence shown here is derived from an EMBL/GenBank/DDBJ whole genome shotgun (WGS) entry which is preliminary data.</text>
</comment>
<dbReference type="AlphaFoldDB" id="A0A8J3E4N2"/>
<reference evidence="1" key="2">
    <citation type="submission" date="2020-09" db="EMBL/GenBank/DDBJ databases">
        <authorList>
            <person name="Sun Q."/>
            <person name="Zhou Y."/>
        </authorList>
    </citation>
    <scope>NUCLEOTIDE SEQUENCE</scope>
    <source>
        <strain evidence="1">CGMCC 1.15725</strain>
    </source>
</reference>
<dbReference type="InterPro" id="IPR018666">
    <property type="entry name" value="DUF2125"/>
</dbReference>
<evidence type="ECO:0000313" key="2">
    <source>
        <dbReference type="Proteomes" id="UP000646365"/>
    </source>
</evidence>
<dbReference type="Pfam" id="PF09898">
    <property type="entry name" value="DUF2125"/>
    <property type="match status" value="1"/>
</dbReference>
<evidence type="ECO:0000313" key="1">
    <source>
        <dbReference type="EMBL" id="GGF40188.1"/>
    </source>
</evidence>
<protein>
    <recommendedName>
        <fullName evidence="3">DUF2125 domain-containing protein</fullName>
    </recommendedName>
</protein>
<keyword evidence="2" id="KW-1185">Reference proteome</keyword>
<gene>
    <name evidence="1" type="ORF">GCM10011611_53250</name>
</gene>
<reference evidence="1" key="1">
    <citation type="journal article" date="2014" name="Int. J. Syst. Evol. Microbiol.">
        <title>Complete genome sequence of Corynebacterium casei LMG S-19264T (=DSM 44701T), isolated from a smear-ripened cheese.</title>
        <authorList>
            <consortium name="US DOE Joint Genome Institute (JGI-PGF)"/>
            <person name="Walter F."/>
            <person name="Albersmeier A."/>
            <person name="Kalinowski J."/>
            <person name="Ruckert C."/>
        </authorList>
    </citation>
    <scope>NUCLEOTIDE SEQUENCE</scope>
    <source>
        <strain evidence="1">CGMCC 1.15725</strain>
    </source>
</reference>
<proteinExistence type="predicted"/>
<dbReference type="Proteomes" id="UP000646365">
    <property type="component" value="Unassembled WGS sequence"/>
</dbReference>
<organism evidence="1 2">
    <name type="scientific">Aliidongia dinghuensis</name>
    <dbReference type="NCBI Taxonomy" id="1867774"/>
    <lineage>
        <taxon>Bacteria</taxon>
        <taxon>Pseudomonadati</taxon>
        <taxon>Pseudomonadota</taxon>
        <taxon>Alphaproteobacteria</taxon>
        <taxon>Rhodospirillales</taxon>
        <taxon>Dongiaceae</taxon>
        <taxon>Aliidongia</taxon>
    </lineage>
</organism>
<dbReference type="EMBL" id="BMJQ01000016">
    <property type="protein sequence ID" value="GGF40188.1"/>
    <property type="molecule type" value="Genomic_DNA"/>
</dbReference>